<dbReference type="InterPro" id="IPR015421">
    <property type="entry name" value="PyrdxlP-dep_Trfase_major"/>
</dbReference>
<dbReference type="PANTHER" id="PTHR11808:SF35">
    <property type="entry name" value="CYSTATHIONINE GAMMA-SYNTHASE (AFU_ORTHOLOGUE AFUA_7G01590)"/>
    <property type="match status" value="1"/>
</dbReference>
<dbReference type="GO" id="GO:0005737">
    <property type="term" value="C:cytoplasm"/>
    <property type="evidence" value="ECO:0007669"/>
    <property type="project" value="TreeGrafter"/>
</dbReference>
<evidence type="ECO:0000256" key="4">
    <source>
        <dbReference type="RuleBase" id="RU362118"/>
    </source>
</evidence>
<evidence type="ECO:0000256" key="3">
    <source>
        <dbReference type="PIRSR" id="PIRSR001434-2"/>
    </source>
</evidence>
<dbReference type="EMBL" id="HG937693">
    <property type="protein sequence ID" value="CDP34489.1"/>
    <property type="molecule type" value="Genomic_DNA"/>
</dbReference>
<dbReference type="PROSITE" id="PS00868">
    <property type="entry name" value="CYS_MET_METAB_PP"/>
    <property type="match status" value="1"/>
</dbReference>
<sequence length="376" mass="41034">MDPLEKLNLDIATLGVHAGEHLANTNDVTPGINVTTTFKYPDNQEPMSHEEELEAHDSFMVYSRLAQPVTVRAERVIGSVSKAHAVLYGSGLAAFHAAMIHLNPKRVFISQAYFGVHAVLGILKRNYNVEVSSLDQASEAKKGDLIHVETPVNPYGISYDLSQYAKIAKDTGALLMVDATFAPPPLSNPFDHGADIVMHSATKYFGGHSDLLAGVLLTKDEQVKKQLLSDRDHLGSNVGSLESWLLLRSVKTLDMRVRTQAANAEKIVKYLVENKDKLPKLKSVQHSSLQTEEFVKKQLPLGGPPVFSIETVDRQSAKDVPAKVKLFAHATSLGGVESLIEWRVLSDASISDTLLRVSVGVESADDLINDLAQALK</sequence>
<dbReference type="GO" id="GO:0030170">
    <property type="term" value="F:pyridoxal phosphate binding"/>
    <property type="evidence" value="ECO:0007669"/>
    <property type="project" value="InterPro"/>
</dbReference>
<dbReference type="InterPro" id="IPR015422">
    <property type="entry name" value="PyrdxlP-dep_Trfase_small"/>
</dbReference>
<gene>
    <name evidence="5" type="ORF">GNLVRS02_ARAD1C13618g</name>
</gene>
<reference evidence="5" key="1">
    <citation type="submission" date="2014-02" db="EMBL/GenBank/DDBJ databases">
        <authorList>
            <person name="Genoscope - CEA"/>
        </authorList>
    </citation>
    <scope>NUCLEOTIDE SEQUENCE</scope>
    <source>
        <strain evidence="5">LS3</strain>
    </source>
</reference>
<dbReference type="Gene3D" id="3.40.640.10">
    <property type="entry name" value="Type I PLP-dependent aspartate aminotransferase-like (Major domain)"/>
    <property type="match status" value="1"/>
</dbReference>
<dbReference type="GO" id="GO:0019346">
    <property type="term" value="P:transsulfuration"/>
    <property type="evidence" value="ECO:0007669"/>
    <property type="project" value="InterPro"/>
</dbReference>
<dbReference type="GO" id="GO:0016846">
    <property type="term" value="F:carbon-sulfur lyase activity"/>
    <property type="evidence" value="ECO:0007669"/>
    <property type="project" value="TreeGrafter"/>
</dbReference>
<protein>
    <submittedName>
        <fullName evidence="5">ARAD1C13618p</fullName>
    </submittedName>
</protein>
<evidence type="ECO:0000313" key="5">
    <source>
        <dbReference type="EMBL" id="CDP34489.1"/>
    </source>
</evidence>
<name>A0A060T144_BLAAD</name>
<feature type="modified residue" description="N6-(pyridoxal phosphate)lysine" evidence="3">
    <location>
        <position position="203"/>
    </location>
</feature>
<dbReference type="SUPFAM" id="SSF53383">
    <property type="entry name" value="PLP-dependent transferases"/>
    <property type="match status" value="1"/>
</dbReference>
<dbReference type="InterPro" id="IPR054542">
    <property type="entry name" value="Cys_met_metab_PP"/>
</dbReference>
<reference evidence="5" key="2">
    <citation type="submission" date="2014-06" db="EMBL/GenBank/DDBJ databases">
        <title>The complete genome of Blastobotrys (Arxula) adeninivorans LS3 - a yeast of biotechnological interest.</title>
        <authorList>
            <person name="Kunze G."/>
            <person name="Gaillardin C."/>
            <person name="Czernicka M."/>
            <person name="Durrens P."/>
            <person name="Martin T."/>
            <person name="Boer E."/>
            <person name="Gabaldon T."/>
            <person name="Cruz J."/>
            <person name="Talla E."/>
            <person name="Marck C."/>
            <person name="Goffeau A."/>
            <person name="Barbe V."/>
            <person name="Baret P."/>
            <person name="Baronian K."/>
            <person name="Beier S."/>
            <person name="Bleykasten C."/>
            <person name="Bode R."/>
            <person name="Casaregola S."/>
            <person name="Despons L."/>
            <person name="Fairhead C."/>
            <person name="Giersberg M."/>
            <person name="Gierski P."/>
            <person name="Hahnel U."/>
            <person name="Hartmann A."/>
            <person name="Jankowska D."/>
            <person name="Jubin C."/>
            <person name="Jung P."/>
            <person name="Lafontaine I."/>
            <person name="Leh-Louis V."/>
            <person name="Lemaire M."/>
            <person name="Marcet-Houben M."/>
            <person name="Mascher M."/>
            <person name="Morel G."/>
            <person name="Richard G.-F."/>
            <person name="Riechen J."/>
            <person name="Sacerdot C."/>
            <person name="Sarkar A."/>
            <person name="Savel G."/>
            <person name="Schacherer J."/>
            <person name="Sherman D."/>
            <person name="Straub M.-L."/>
            <person name="Stein N."/>
            <person name="Thierry A."/>
            <person name="Trautwein-Schult A."/>
            <person name="Westhof E."/>
            <person name="Worch S."/>
            <person name="Dujon B."/>
            <person name="Souciet J.-L."/>
            <person name="Wincker P."/>
            <person name="Scholz U."/>
            <person name="Neuveglise N."/>
        </authorList>
    </citation>
    <scope>NUCLEOTIDE SEQUENCE</scope>
    <source>
        <strain evidence="5">LS3</strain>
    </source>
</reference>
<dbReference type="Gene3D" id="3.90.1150.10">
    <property type="entry name" value="Aspartate Aminotransferase, domain 1"/>
    <property type="match status" value="1"/>
</dbReference>
<comment type="similarity">
    <text evidence="4">Belongs to the trans-sulfuration enzymes family.</text>
</comment>
<dbReference type="Pfam" id="PF01053">
    <property type="entry name" value="Cys_Met_Meta_PP"/>
    <property type="match status" value="1"/>
</dbReference>
<keyword evidence="2 3" id="KW-0663">Pyridoxal phosphate</keyword>
<dbReference type="AlphaFoldDB" id="A0A060T144"/>
<dbReference type="PhylomeDB" id="A0A060T144"/>
<proteinExistence type="inferred from homology"/>
<evidence type="ECO:0000256" key="2">
    <source>
        <dbReference type="ARBA" id="ARBA00022898"/>
    </source>
</evidence>
<dbReference type="PANTHER" id="PTHR11808">
    <property type="entry name" value="TRANS-SULFURATION ENZYME FAMILY MEMBER"/>
    <property type="match status" value="1"/>
</dbReference>
<organism evidence="5">
    <name type="scientific">Blastobotrys adeninivorans</name>
    <name type="common">Yeast</name>
    <name type="synonym">Arxula adeninivorans</name>
    <dbReference type="NCBI Taxonomy" id="409370"/>
    <lineage>
        <taxon>Eukaryota</taxon>
        <taxon>Fungi</taxon>
        <taxon>Dikarya</taxon>
        <taxon>Ascomycota</taxon>
        <taxon>Saccharomycotina</taxon>
        <taxon>Dipodascomycetes</taxon>
        <taxon>Dipodascales</taxon>
        <taxon>Trichomonascaceae</taxon>
        <taxon>Blastobotrys</taxon>
    </lineage>
</organism>
<comment type="cofactor">
    <cofactor evidence="1 4">
        <name>pyridoxal 5'-phosphate</name>
        <dbReference type="ChEBI" id="CHEBI:597326"/>
    </cofactor>
</comment>
<dbReference type="PIRSF" id="PIRSF001434">
    <property type="entry name" value="CGS"/>
    <property type="match status" value="1"/>
</dbReference>
<dbReference type="FunFam" id="3.40.640.10:FF:000072">
    <property type="entry name" value="Putative cystathionine beta-lyase"/>
    <property type="match status" value="1"/>
</dbReference>
<accession>A0A060T144</accession>
<dbReference type="InterPro" id="IPR000277">
    <property type="entry name" value="Cys/Met-Metab_PyrdxlP-dep_enz"/>
</dbReference>
<dbReference type="InterPro" id="IPR015424">
    <property type="entry name" value="PyrdxlP-dep_Trfase"/>
</dbReference>
<evidence type="ECO:0000256" key="1">
    <source>
        <dbReference type="ARBA" id="ARBA00001933"/>
    </source>
</evidence>